<proteinExistence type="inferred from homology"/>
<keyword evidence="4 6" id="KW-1133">Transmembrane helix</keyword>
<accession>A0A292YEK5</accession>
<feature type="transmembrane region" description="Helical" evidence="6">
    <location>
        <begin position="247"/>
        <end position="273"/>
    </location>
</feature>
<reference evidence="8" key="1">
    <citation type="submission" date="2017-07" db="EMBL/GenBank/DDBJ databases">
        <title>Draft genome sequence of Effusibacillus lacus strain skLN1.</title>
        <authorList>
            <person name="Watanabe M."/>
            <person name="Kojima H."/>
            <person name="Fukui M."/>
        </authorList>
    </citation>
    <scope>NUCLEOTIDE SEQUENCE [LARGE SCALE GENOMIC DNA]</scope>
    <source>
        <strain evidence="8">skLN1</strain>
    </source>
</reference>
<organism evidence="7 8">
    <name type="scientific">Effusibacillus lacus</name>
    <dbReference type="NCBI Taxonomy" id="1348429"/>
    <lineage>
        <taxon>Bacteria</taxon>
        <taxon>Bacillati</taxon>
        <taxon>Bacillota</taxon>
        <taxon>Bacilli</taxon>
        <taxon>Bacillales</taxon>
        <taxon>Alicyclobacillaceae</taxon>
        <taxon>Effusibacillus</taxon>
    </lineage>
</organism>
<feature type="transmembrane region" description="Helical" evidence="6">
    <location>
        <begin position="31"/>
        <end position="55"/>
    </location>
</feature>
<comment type="caution">
    <text evidence="7">The sequence shown here is derived from an EMBL/GenBank/DDBJ whole genome shotgun (WGS) entry which is preliminary data.</text>
</comment>
<evidence type="ECO:0000256" key="2">
    <source>
        <dbReference type="ARBA" id="ARBA00008974"/>
    </source>
</evidence>
<feature type="transmembrane region" description="Helical" evidence="6">
    <location>
        <begin position="327"/>
        <end position="347"/>
    </location>
</feature>
<dbReference type="GO" id="GO:0005886">
    <property type="term" value="C:plasma membrane"/>
    <property type="evidence" value="ECO:0007669"/>
    <property type="project" value="TreeGrafter"/>
</dbReference>
<evidence type="ECO:0000256" key="1">
    <source>
        <dbReference type="ARBA" id="ARBA00004141"/>
    </source>
</evidence>
<dbReference type="EMBL" id="BDUF01000109">
    <property type="protein sequence ID" value="GAX91702.1"/>
    <property type="molecule type" value="Genomic_DNA"/>
</dbReference>
<feature type="transmembrane region" description="Helical" evidence="6">
    <location>
        <begin position="176"/>
        <end position="194"/>
    </location>
</feature>
<dbReference type="InterPro" id="IPR030191">
    <property type="entry name" value="CodB"/>
</dbReference>
<feature type="transmembrane region" description="Helical" evidence="6">
    <location>
        <begin position="427"/>
        <end position="448"/>
    </location>
</feature>
<keyword evidence="8" id="KW-1185">Reference proteome</keyword>
<protein>
    <submittedName>
        <fullName evidence="7">Uncharacterized protein</fullName>
    </submittedName>
</protein>
<evidence type="ECO:0000256" key="3">
    <source>
        <dbReference type="ARBA" id="ARBA00022692"/>
    </source>
</evidence>
<name>A0A292YEK5_9BACL</name>
<feature type="transmembrane region" description="Helical" evidence="6">
    <location>
        <begin position="61"/>
        <end position="83"/>
    </location>
</feature>
<evidence type="ECO:0000256" key="6">
    <source>
        <dbReference type="SAM" id="Phobius"/>
    </source>
</evidence>
<sequence>MSSNTRAIEREVQFGFLPAKKTEREFRFWDFLFIQIGFGIAAWCFLVGGYTGLVLNAQDSIVAILFGNAFPVFLIMPIAIYFARYGVETFIGFRSALGYLGSDAFFILFSILNLGWISISCFMIGESAIKIIGLVNGNEFWTSRNGGAPVFSLIAFAFSLFIAFKGPNAIKWFTRIGVPSIMLILIGLIIIIFIKEGFDKVFQLQPKQPYDTFARTMATAIEWNVGLGFSWLPYLGASSRLTVSEKVAYSGGFWGFGVLLNVAAIMGALTALLVGSTDPTDWMISFGGTGWGVLGLLLLILANTTSAVVLMYSQALSFKTLFPSKKWGWAIATTIPAGFLMLSPDFYDAYSKFLAFISFIMAVYSGIVIADYFFVKKQKINVRDLYRRGGVYQYWKGFNPASLVSFIVATVFYWTVYNPIKDEASTLFTYISAGIPTFFVALFVHYLAAKYIFKLDQDVESAQQSGVTQHG</sequence>
<feature type="transmembrane region" description="Helical" evidence="6">
    <location>
        <begin position="214"/>
        <end position="235"/>
    </location>
</feature>
<dbReference type="GO" id="GO:0015209">
    <property type="term" value="F:cytosine transmembrane transporter activity"/>
    <property type="evidence" value="ECO:0007669"/>
    <property type="project" value="InterPro"/>
</dbReference>
<evidence type="ECO:0000256" key="4">
    <source>
        <dbReference type="ARBA" id="ARBA00022989"/>
    </source>
</evidence>
<dbReference type="PANTHER" id="PTHR30569:SF0">
    <property type="entry name" value="CYTOSINE PERMEASE"/>
    <property type="match status" value="1"/>
</dbReference>
<gene>
    <name evidence="7" type="ORF">EFBL_3392</name>
</gene>
<dbReference type="AlphaFoldDB" id="A0A292YEK5"/>
<feature type="transmembrane region" description="Helical" evidence="6">
    <location>
        <begin position="394"/>
        <end position="415"/>
    </location>
</feature>
<comment type="similarity">
    <text evidence="2">Belongs to the purine-cytosine permease (2.A.39) family.</text>
</comment>
<keyword evidence="3 6" id="KW-0812">Transmembrane</keyword>
<feature type="transmembrane region" description="Helical" evidence="6">
    <location>
        <begin position="104"/>
        <end position="125"/>
    </location>
</feature>
<keyword evidence="5 6" id="KW-0472">Membrane</keyword>
<evidence type="ECO:0000313" key="8">
    <source>
        <dbReference type="Proteomes" id="UP000217785"/>
    </source>
</evidence>
<dbReference type="Pfam" id="PF02133">
    <property type="entry name" value="Transp_cyt_pur"/>
    <property type="match status" value="1"/>
</dbReference>
<feature type="transmembrane region" description="Helical" evidence="6">
    <location>
        <begin position="353"/>
        <end position="374"/>
    </location>
</feature>
<comment type="subcellular location">
    <subcellularLocation>
        <location evidence="1">Membrane</location>
        <topology evidence="1">Multi-pass membrane protein</topology>
    </subcellularLocation>
</comment>
<feature type="transmembrane region" description="Helical" evidence="6">
    <location>
        <begin position="293"/>
        <end position="315"/>
    </location>
</feature>
<evidence type="ECO:0000256" key="5">
    <source>
        <dbReference type="ARBA" id="ARBA00023136"/>
    </source>
</evidence>
<evidence type="ECO:0000313" key="7">
    <source>
        <dbReference type="EMBL" id="GAX91702.1"/>
    </source>
</evidence>
<dbReference type="PANTHER" id="PTHR30569">
    <property type="entry name" value="CYTOSINE TRANSPORTER CODB"/>
    <property type="match status" value="1"/>
</dbReference>
<feature type="transmembrane region" description="Helical" evidence="6">
    <location>
        <begin position="145"/>
        <end position="164"/>
    </location>
</feature>
<dbReference type="Proteomes" id="UP000217785">
    <property type="component" value="Unassembled WGS sequence"/>
</dbReference>
<dbReference type="InterPro" id="IPR001248">
    <property type="entry name" value="Pur-cyt_permease"/>
</dbReference>
<dbReference type="OrthoDB" id="2446947at2"/>
<dbReference type="RefSeq" id="WP_096183758.1">
    <property type="nucleotide sequence ID" value="NZ_BDUF01000109.1"/>
</dbReference>
<dbReference type="Gene3D" id="1.10.4160.10">
    <property type="entry name" value="Hydantoin permease"/>
    <property type="match status" value="1"/>
</dbReference>